<evidence type="ECO:0008006" key="3">
    <source>
        <dbReference type="Google" id="ProtNLM"/>
    </source>
</evidence>
<dbReference type="PANTHER" id="PTHR34218">
    <property type="entry name" value="PEPTIDASE S45 PENICILLIN AMIDASE"/>
    <property type="match status" value="1"/>
</dbReference>
<name>A0A381XNT8_9ZZZZ</name>
<dbReference type="InterPro" id="IPR002692">
    <property type="entry name" value="S45"/>
</dbReference>
<gene>
    <name evidence="2" type="ORF">METZ01_LOCUS119300</name>
</gene>
<accession>A0A381XNT8</accession>
<organism evidence="2">
    <name type="scientific">marine metagenome</name>
    <dbReference type="NCBI Taxonomy" id="408172"/>
    <lineage>
        <taxon>unclassified sequences</taxon>
        <taxon>metagenomes</taxon>
        <taxon>ecological metagenomes</taxon>
    </lineage>
</organism>
<dbReference type="AlphaFoldDB" id="A0A381XNT8"/>
<proteinExistence type="inferred from homology"/>
<protein>
    <recommendedName>
        <fullName evidence="3">Penicillin amidase</fullName>
    </recommendedName>
</protein>
<feature type="non-terminal residue" evidence="2">
    <location>
        <position position="147"/>
    </location>
</feature>
<dbReference type="EMBL" id="UINC01015853">
    <property type="protein sequence ID" value="SVA66446.1"/>
    <property type="molecule type" value="Genomic_DNA"/>
</dbReference>
<reference evidence="2" key="1">
    <citation type="submission" date="2018-05" db="EMBL/GenBank/DDBJ databases">
        <authorList>
            <person name="Lanie J.A."/>
            <person name="Ng W.-L."/>
            <person name="Kazmierczak K.M."/>
            <person name="Andrzejewski T.M."/>
            <person name="Davidsen T.M."/>
            <person name="Wayne K.J."/>
            <person name="Tettelin H."/>
            <person name="Glass J.I."/>
            <person name="Rusch D."/>
            <person name="Podicherti R."/>
            <person name="Tsui H.-C.T."/>
            <person name="Winkler M.E."/>
        </authorList>
    </citation>
    <scope>NUCLEOTIDE SEQUENCE</scope>
</reference>
<dbReference type="GO" id="GO:0017000">
    <property type="term" value="P:antibiotic biosynthetic process"/>
    <property type="evidence" value="ECO:0007669"/>
    <property type="project" value="InterPro"/>
</dbReference>
<dbReference type="Pfam" id="PF01804">
    <property type="entry name" value="Penicil_amidase"/>
    <property type="match status" value="1"/>
</dbReference>
<dbReference type="InterPro" id="IPR029055">
    <property type="entry name" value="Ntn_hydrolases_N"/>
</dbReference>
<evidence type="ECO:0000313" key="2">
    <source>
        <dbReference type="EMBL" id="SVA66446.1"/>
    </source>
</evidence>
<sequence>MVWFNFTPCMTLKYYSIHIYLIGTLAFMSCAGPGQLYLETSGNAHHDYDVTIYRDTWGVPHIFGKTDADVAYGLAWAHSEDDFKTIQEILIAARAQLGSVYGPKASINDYYVHILGIWDQVNARYEEEIPNDVKALCEAYANGLNHY</sequence>
<dbReference type="Gene3D" id="1.10.439.10">
    <property type="entry name" value="Penicillin Amidohydrolase, domain 1"/>
    <property type="match status" value="1"/>
</dbReference>
<dbReference type="InterPro" id="IPR023343">
    <property type="entry name" value="Penicillin_amidase_dom1"/>
</dbReference>
<comment type="similarity">
    <text evidence="1">Belongs to the peptidase S45 family.</text>
</comment>
<dbReference type="GO" id="GO:0016811">
    <property type="term" value="F:hydrolase activity, acting on carbon-nitrogen (but not peptide) bonds, in linear amides"/>
    <property type="evidence" value="ECO:0007669"/>
    <property type="project" value="InterPro"/>
</dbReference>
<dbReference type="SUPFAM" id="SSF56235">
    <property type="entry name" value="N-terminal nucleophile aminohydrolases (Ntn hydrolases)"/>
    <property type="match status" value="1"/>
</dbReference>
<evidence type="ECO:0000256" key="1">
    <source>
        <dbReference type="ARBA" id="ARBA00006586"/>
    </source>
</evidence>
<dbReference type="PANTHER" id="PTHR34218:SF3">
    <property type="entry name" value="ACYL-HOMOSERINE LACTONE ACYLASE PVDQ"/>
    <property type="match status" value="1"/>
</dbReference>